<dbReference type="SUPFAM" id="SSF52374">
    <property type="entry name" value="Nucleotidylyl transferase"/>
    <property type="match status" value="1"/>
</dbReference>
<proteinExistence type="predicted"/>
<dbReference type="AlphaFoldDB" id="A0A1F4SV37"/>
<dbReference type="InterPro" id="IPR014729">
    <property type="entry name" value="Rossmann-like_a/b/a_fold"/>
</dbReference>
<dbReference type="EMBL" id="MEUB01000011">
    <property type="protein sequence ID" value="OGC24227.1"/>
    <property type="molecule type" value="Genomic_DNA"/>
</dbReference>
<comment type="caution">
    <text evidence="1">The sequence shown here is derived from an EMBL/GenBank/DDBJ whole genome shotgun (WGS) entry which is preliminary data.</text>
</comment>
<sequence>MTPLSRVETTPVTIFSAIHKMFLNKLNLPLQQKKFLASLKDLESEAPNILKRQLQLSMKEMDMANCFAENSPCADEQYSHYMNELVDMVISKTLKELGIIPLSKQEGEKPKMVVMQGSFSPPQIGHLTAAATTLLLHAVAKTGGKAIMAFSPDSKKKSWLLHHKIRMEMMEAIDKEYPDMFLSSLIRLEVYQAIENIEIPIRANSFDSKKRFSDRLAFGLLKELCGFDHFCVGTDKIAGKEDGMLTRRNYLLGDFIVAQGIGMTIYRRSGESYNRRVMENIPLWFQTLAANGNLFDGTNYFRNGLFEKASAESSAAICFLRNLINPLRSLSFVSSTDIREALTKGDKAYLNAFLSPSTINILQRKDVRIAMIMQSLDGHRAEIARDVAELTRVTGDALISDSSEKLRNLIERFQPQLVKEEVIERKK</sequence>
<gene>
    <name evidence="1" type="ORF">A2310_06755</name>
</gene>
<dbReference type="Gene3D" id="3.40.50.620">
    <property type="entry name" value="HUPs"/>
    <property type="match status" value="1"/>
</dbReference>
<protein>
    <submittedName>
        <fullName evidence="1">Uncharacterized protein</fullName>
    </submittedName>
</protein>
<dbReference type="Proteomes" id="UP000178417">
    <property type="component" value="Unassembled WGS sequence"/>
</dbReference>
<accession>A0A1F4SV37</accession>
<evidence type="ECO:0000313" key="2">
    <source>
        <dbReference type="Proteomes" id="UP000178417"/>
    </source>
</evidence>
<organism evidence="1 2">
    <name type="scientific">candidate division WOR-1 bacterium RIFOXYB2_FULL_37_13</name>
    <dbReference type="NCBI Taxonomy" id="1802579"/>
    <lineage>
        <taxon>Bacteria</taxon>
        <taxon>Bacillati</taxon>
        <taxon>Saganbacteria</taxon>
    </lineage>
</organism>
<dbReference type="STRING" id="1802579.A2310_06755"/>
<evidence type="ECO:0000313" key="1">
    <source>
        <dbReference type="EMBL" id="OGC24227.1"/>
    </source>
</evidence>
<reference evidence="1 2" key="1">
    <citation type="journal article" date="2016" name="Nat. Commun.">
        <title>Thousands of microbial genomes shed light on interconnected biogeochemical processes in an aquifer system.</title>
        <authorList>
            <person name="Anantharaman K."/>
            <person name="Brown C.T."/>
            <person name="Hug L.A."/>
            <person name="Sharon I."/>
            <person name="Castelle C.J."/>
            <person name="Probst A.J."/>
            <person name="Thomas B.C."/>
            <person name="Singh A."/>
            <person name="Wilkins M.J."/>
            <person name="Karaoz U."/>
            <person name="Brodie E.L."/>
            <person name="Williams K.H."/>
            <person name="Hubbard S.S."/>
            <person name="Banfield J.F."/>
        </authorList>
    </citation>
    <scope>NUCLEOTIDE SEQUENCE [LARGE SCALE GENOMIC DNA]</scope>
</reference>
<name>A0A1F4SV37_UNCSA</name>